<accession>A0A6A3C6H4</accession>
<dbReference type="Pfam" id="PF19160">
    <property type="entry name" value="SPARK"/>
    <property type="match status" value="1"/>
</dbReference>
<dbReference type="AlphaFoldDB" id="A0A6A3C6H4"/>
<evidence type="ECO:0000256" key="1">
    <source>
        <dbReference type="SAM" id="MobiDB-lite"/>
    </source>
</evidence>
<evidence type="ECO:0000256" key="2">
    <source>
        <dbReference type="SAM" id="SignalP"/>
    </source>
</evidence>
<evidence type="ECO:0000313" key="5">
    <source>
        <dbReference type="EMBL" id="KAE8724406.1"/>
    </source>
</evidence>
<organism evidence="5 6">
    <name type="scientific">Hibiscus syriacus</name>
    <name type="common">Rose of Sharon</name>
    <dbReference type="NCBI Taxonomy" id="106335"/>
    <lineage>
        <taxon>Eukaryota</taxon>
        <taxon>Viridiplantae</taxon>
        <taxon>Streptophyta</taxon>
        <taxon>Embryophyta</taxon>
        <taxon>Tracheophyta</taxon>
        <taxon>Spermatophyta</taxon>
        <taxon>Magnoliopsida</taxon>
        <taxon>eudicotyledons</taxon>
        <taxon>Gunneridae</taxon>
        <taxon>Pentapetalae</taxon>
        <taxon>rosids</taxon>
        <taxon>malvids</taxon>
        <taxon>Malvales</taxon>
        <taxon>Malvaceae</taxon>
        <taxon>Malvoideae</taxon>
        <taxon>Hibiscus</taxon>
    </lineage>
</organism>
<keyword evidence="6" id="KW-1185">Reference proteome</keyword>
<dbReference type="PANTHER" id="PTHR33831:SF5">
    <property type="entry name" value="OS07G0102300 PROTEIN"/>
    <property type="match status" value="1"/>
</dbReference>
<dbReference type="InterPro" id="IPR059003">
    <property type="entry name" value="At1g61900_C"/>
</dbReference>
<dbReference type="PANTHER" id="PTHR33831">
    <property type="entry name" value="GPI-ANCHORED PROTEIN"/>
    <property type="match status" value="1"/>
</dbReference>
<feature type="compositionally biased region" description="Polar residues" evidence="1">
    <location>
        <begin position="474"/>
        <end position="494"/>
    </location>
</feature>
<dbReference type="InterPro" id="IPR043891">
    <property type="entry name" value="SPARK"/>
</dbReference>
<proteinExistence type="predicted"/>
<feature type="chain" id="PRO_5025581379" evidence="2">
    <location>
        <begin position="31"/>
        <end position="872"/>
    </location>
</feature>
<feature type="compositionally biased region" description="Polar residues" evidence="1">
    <location>
        <begin position="508"/>
        <end position="520"/>
    </location>
</feature>
<dbReference type="InterPro" id="IPR040336">
    <property type="entry name" value="At1g61900-like"/>
</dbReference>
<protein>
    <submittedName>
        <fullName evidence="5">Uncharacterized protein</fullName>
    </submittedName>
</protein>
<evidence type="ECO:0000259" key="3">
    <source>
        <dbReference type="Pfam" id="PF19160"/>
    </source>
</evidence>
<keyword evidence="2" id="KW-0732">Signal</keyword>
<name>A0A6A3C6H4_HIBSY</name>
<dbReference type="GO" id="GO:0005886">
    <property type="term" value="C:plasma membrane"/>
    <property type="evidence" value="ECO:0007669"/>
    <property type="project" value="TreeGrafter"/>
</dbReference>
<comment type="caution">
    <text evidence="5">The sequence shown here is derived from an EMBL/GenBank/DDBJ whole genome shotgun (WGS) entry which is preliminary data.</text>
</comment>
<evidence type="ECO:0000259" key="4">
    <source>
        <dbReference type="Pfam" id="PF26584"/>
    </source>
</evidence>
<dbReference type="EMBL" id="VEPZ02000472">
    <property type="protein sequence ID" value="KAE8724406.1"/>
    <property type="molecule type" value="Genomic_DNA"/>
</dbReference>
<dbReference type="Pfam" id="PF26584">
    <property type="entry name" value="At1g61900"/>
    <property type="match status" value="1"/>
</dbReference>
<sequence length="872" mass="93864">MSVGVSLKHGLTMLLIELFMFLASISSSSCASPLTLFTNSTIPKLSGLCMLNFTAAQDLMTMTSIDCWAAFAPLLANVICCPQLHATLVILVGQLSKEAGVLALNRTLAKPCLSDVEQVLEGQGAGENLKQVCSIHPSNLTEASCPVKDVDEFENTVNSSELLASCEKIDPVKECCDQVCQGAISDAATRLALKASDPLSMDGPHVLPEHSTRVNDCKTVVLRWLASKLDPYHAKEILRGLTNCNVNKVCPLVFPNMKHVVNSCGNGISNPRTCCDAMDSYVSHLQKQTLVTNLQALDCATSFGLKLQKYNITKNVYSLCHISLKDFSLQVSGCLLPSLPSDATFDKFSGISFICDLNDNIPAPWPNPSLFPASSCNKTVRIPALPAETNAQSGLISTPTLDLIEVLEIILIIFKLNAAAAADYYDGGCALHLQHSSTPWESNHQLSKNHPQEVDTASINLRKRGGRKARRCNSESTRQRMSIQNQGASLSSSAKLKRGRPWEEESVQGGNTPATPETDYLNRNKQSMWIGNPASIDMLGQMVSGVVEGSFDAGYLLNVKVADTNVHLRGVVFLPGLVAPITGANDVAPHAKMYKRKDIPIPFLNIQSRLHVANPPSGKSQKPVEQKNGDSNISDQGLHTGLQPGASVASESQSASVLLPPASILPINETVLSLGQRVMQEQIFDSLLHNEKAVGRHLSLQRFEGPNANVEAPEASEPVSANDATSLSATETIKVPSPDLKPKKLAHDDVKSLGVDNNESPEDIDISEDTRLELAQKITNGANTSHIDGLSASDDITTTATAPFPASMTSLPIMIFGEETTPFEPEFAAEESILPTMVVPEVNSSTTTTDTYSVESNAKDAIPTPHSLFWRD</sequence>
<feature type="domain" description="SPARK" evidence="3">
    <location>
        <begin position="46"/>
        <end position="193"/>
    </location>
</feature>
<evidence type="ECO:0000313" key="6">
    <source>
        <dbReference type="Proteomes" id="UP000436088"/>
    </source>
</evidence>
<dbReference type="Proteomes" id="UP000436088">
    <property type="component" value="Unassembled WGS sequence"/>
</dbReference>
<reference evidence="5" key="1">
    <citation type="submission" date="2019-09" db="EMBL/GenBank/DDBJ databases">
        <title>Draft genome information of white flower Hibiscus syriacus.</title>
        <authorList>
            <person name="Kim Y.-M."/>
        </authorList>
    </citation>
    <scope>NUCLEOTIDE SEQUENCE [LARGE SCALE GENOMIC DNA]</scope>
    <source>
        <strain evidence="5">YM2019G1</strain>
    </source>
</reference>
<gene>
    <name evidence="5" type="ORF">F3Y22_tig00010533pilonHSYRG00320</name>
</gene>
<feature type="region of interest" description="Disordered" evidence="1">
    <location>
        <begin position="463"/>
        <end position="520"/>
    </location>
</feature>
<feature type="region of interest" description="Disordered" evidence="1">
    <location>
        <begin position="612"/>
        <end position="649"/>
    </location>
</feature>
<feature type="signal peptide" evidence="2">
    <location>
        <begin position="1"/>
        <end position="30"/>
    </location>
</feature>
<feature type="domain" description="At1g61900-like C-terminal" evidence="4">
    <location>
        <begin position="248"/>
        <end position="321"/>
    </location>
</feature>